<feature type="short sequence motif" description="'HIGH' region" evidence="11">
    <location>
        <begin position="121"/>
        <end position="131"/>
    </location>
</feature>
<evidence type="ECO:0000259" key="14">
    <source>
        <dbReference type="SMART" id="SM01016"/>
    </source>
</evidence>
<keyword evidence="8 11" id="KW-0648">Protein biosynthesis</keyword>
<organism evidence="15 16">
    <name type="scientific">Candidatus Yanofskybacteria bacterium RIFCSPLOWO2_01_FULL_43_22</name>
    <dbReference type="NCBI Taxonomy" id="1802695"/>
    <lineage>
        <taxon>Bacteria</taxon>
        <taxon>Candidatus Yanofskyibacteriota</taxon>
    </lineage>
</organism>
<dbReference type="GO" id="GO:0006420">
    <property type="term" value="P:arginyl-tRNA aminoacylation"/>
    <property type="evidence" value="ECO:0007669"/>
    <property type="project" value="UniProtKB-UniRule"/>
</dbReference>
<name>A0A1F8GHV7_9BACT</name>
<dbReference type="InterPro" id="IPR036695">
    <property type="entry name" value="Arg-tRNA-synth_N_sf"/>
</dbReference>
<comment type="similarity">
    <text evidence="2 11 12">Belongs to the class-I aminoacyl-tRNA synthetase family.</text>
</comment>
<comment type="caution">
    <text evidence="15">The sequence shown here is derived from an EMBL/GenBank/DDBJ whole genome shotgun (WGS) entry which is preliminary data.</text>
</comment>
<evidence type="ECO:0000256" key="7">
    <source>
        <dbReference type="ARBA" id="ARBA00022840"/>
    </source>
</evidence>
<comment type="subcellular location">
    <subcellularLocation>
        <location evidence="1 11">Cytoplasm</location>
    </subcellularLocation>
</comment>
<dbReference type="InterPro" id="IPR009080">
    <property type="entry name" value="tRNAsynth_Ia_anticodon-bd"/>
</dbReference>
<dbReference type="InterPro" id="IPR005148">
    <property type="entry name" value="Arg-tRNA-synth_N"/>
</dbReference>
<dbReference type="Gene3D" id="1.10.730.10">
    <property type="entry name" value="Isoleucyl-tRNA Synthetase, Domain 1"/>
    <property type="match status" value="1"/>
</dbReference>
<evidence type="ECO:0000256" key="2">
    <source>
        <dbReference type="ARBA" id="ARBA00005594"/>
    </source>
</evidence>
<proteinExistence type="inferred from homology"/>
<dbReference type="EMBL" id="MGKJ01000014">
    <property type="protein sequence ID" value="OGN24009.1"/>
    <property type="molecule type" value="Genomic_DNA"/>
</dbReference>
<dbReference type="Gene3D" id="3.40.50.620">
    <property type="entry name" value="HUPs"/>
    <property type="match status" value="1"/>
</dbReference>
<evidence type="ECO:0000256" key="3">
    <source>
        <dbReference type="ARBA" id="ARBA00011245"/>
    </source>
</evidence>
<comment type="subunit">
    <text evidence="3 11">Monomer.</text>
</comment>
<dbReference type="FunFam" id="3.40.50.620:FF:000116">
    <property type="entry name" value="Arginine--tRNA ligase"/>
    <property type="match status" value="1"/>
</dbReference>
<dbReference type="GO" id="GO:0004814">
    <property type="term" value="F:arginine-tRNA ligase activity"/>
    <property type="evidence" value="ECO:0007669"/>
    <property type="project" value="UniProtKB-UniRule"/>
</dbReference>
<dbReference type="GO" id="GO:0005524">
    <property type="term" value="F:ATP binding"/>
    <property type="evidence" value="ECO:0007669"/>
    <property type="project" value="UniProtKB-UniRule"/>
</dbReference>
<dbReference type="SUPFAM" id="SSF55190">
    <property type="entry name" value="Arginyl-tRNA synthetase (ArgRS), N-terminal 'additional' domain"/>
    <property type="match status" value="1"/>
</dbReference>
<evidence type="ECO:0000313" key="15">
    <source>
        <dbReference type="EMBL" id="OGN24009.1"/>
    </source>
</evidence>
<dbReference type="SUPFAM" id="SSF52374">
    <property type="entry name" value="Nucleotidylyl transferase"/>
    <property type="match status" value="1"/>
</dbReference>
<accession>A0A1F8GHV7</accession>
<evidence type="ECO:0000256" key="12">
    <source>
        <dbReference type="RuleBase" id="RU363038"/>
    </source>
</evidence>
<dbReference type="HAMAP" id="MF_00123">
    <property type="entry name" value="Arg_tRNA_synth"/>
    <property type="match status" value="1"/>
</dbReference>
<dbReference type="STRING" id="1802695.A3A13_02970"/>
<feature type="domain" description="Arginyl tRNA synthetase N-terminal" evidence="14">
    <location>
        <begin position="2"/>
        <end position="84"/>
    </location>
</feature>
<dbReference type="SMART" id="SM00836">
    <property type="entry name" value="DALR_1"/>
    <property type="match status" value="1"/>
</dbReference>
<keyword evidence="5 11" id="KW-0436">Ligase</keyword>
<evidence type="ECO:0000256" key="9">
    <source>
        <dbReference type="ARBA" id="ARBA00023146"/>
    </source>
</evidence>
<dbReference type="Pfam" id="PF05746">
    <property type="entry name" value="DALR_1"/>
    <property type="match status" value="1"/>
</dbReference>
<dbReference type="PANTHER" id="PTHR11956:SF5">
    <property type="entry name" value="ARGININE--TRNA LIGASE, CYTOPLASMIC"/>
    <property type="match status" value="1"/>
</dbReference>
<feature type="domain" description="DALR anticodon binding" evidence="13">
    <location>
        <begin position="460"/>
        <end position="578"/>
    </location>
</feature>
<dbReference type="PANTHER" id="PTHR11956">
    <property type="entry name" value="ARGINYL-TRNA SYNTHETASE"/>
    <property type="match status" value="1"/>
</dbReference>
<evidence type="ECO:0000256" key="8">
    <source>
        <dbReference type="ARBA" id="ARBA00022917"/>
    </source>
</evidence>
<dbReference type="SUPFAM" id="SSF47323">
    <property type="entry name" value="Anticodon-binding domain of a subclass of class I aminoacyl-tRNA synthetases"/>
    <property type="match status" value="1"/>
</dbReference>
<keyword evidence="9 11" id="KW-0030">Aminoacyl-tRNA synthetase</keyword>
<evidence type="ECO:0000259" key="13">
    <source>
        <dbReference type="SMART" id="SM00836"/>
    </source>
</evidence>
<dbReference type="Proteomes" id="UP000178911">
    <property type="component" value="Unassembled WGS sequence"/>
</dbReference>
<dbReference type="InterPro" id="IPR035684">
    <property type="entry name" value="ArgRS_core"/>
</dbReference>
<keyword evidence="6 11" id="KW-0547">Nucleotide-binding</keyword>
<evidence type="ECO:0000313" key="16">
    <source>
        <dbReference type="Proteomes" id="UP000178911"/>
    </source>
</evidence>
<dbReference type="EC" id="6.1.1.19" evidence="11"/>
<evidence type="ECO:0000256" key="4">
    <source>
        <dbReference type="ARBA" id="ARBA00022490"/>
    </source>
</evidence>
<keyword evidence="7 11" id="KW-0067">ATP-binding</keyword>
<protein>
    <recommendedName>
        <fullName evidence="11">Arginine--tRNA ligase</fullName>
        <ecNumber evidence="11">6.1.1.19</ecNumber>
    </recommendedName>
    <alternativeName>
        <fullName evidence="11">Arginyl-tRNA synthetase</fullName>
        <shortName evidence="11">ArgRS</shortName>
    </alternativeName>
</protein>
<dbReference type="FunFam" id="1.10.730.10:FF:000006">
    <property type="entry name" value="Arginyl-tRNA synthetase 2, mitochondrial"/>
    <property type="match status" value="1"/>
</dbReference>
<gene>
    <name evidence="11" type="primary">argS</name>
    <name evidence="15" type="ORF">A3A13_02970</name>
</gene>
<sequence>MVKRLLKQKLEKYFPGVDFDILVPPDDKMGDYSTNVAFVLAKKEGKDPMKVGEELAVDLRKDRDLIGIFEKIEVVKPGFVNFFLGKEFLQKQLEEIYKKRDSFGKSDAGKGKTVIVEYSSPNIAKPMHIGHLRSTVIGDALANVYESLGYKIIRWNYVGDWGTQFGKLIAAWKKWGKEFGGTNTLNAMLRLYVQYHEETKKHPELEGIGQEEFKKLEQGDPENRKLWELFREESIREFKRIYDDLNINFDFERDVAKSESGYEKDLPAIIELLKPDLKKSEGALVFEFSPEAIPANLPSTIVVKSDGASVYLTRELATLKDRLENYKPDKILYVVANQQTLHFEQLFAIAKKLGKKIGLRNTELIHVKFGMVLGEDGKKLATREGKVIPLQDVIDKIVALAGKVVKEKNPELSEKESDEIAKAVGVGALKYGDLKQHPHTDMVFDWEAMLDISGNSGPYLQYTYARLSSILVKAGPTTDNRQPIICELLNHELELRLMKRLLEFPDAVEKCADLNALNGLALYLYEFSNDINRFYESVRVLDDENIERRNTRLMLAETAAAVLERGLNILGIKALKRV</sequence>
<reference evidence="15 16" key="1">
    <citation type="journal article" date="2016" name="Nat. Commun.">
        <title>Thousands of microbial genomes shed light on interconnected biogeochemical processes in an aquifer system.</title>
        <authorList>
            <person name="Anantharaman K."/>
            <person name="Brown C.T."/>
            <person name="Hug L.A."/>
            <person name="Sharon I."/>
            <person name="Castelle C.J."/>
            <person name="Probst A.J."/>
            <person name="Thomas B.C."/>
            <person name="Singh A."/>
            <person name="Wilkins M.J."/>
            <person name="Karaoz U."/>
            <person name="Brodie E.L."/>
            <person name="Williams K.H."/>
            <person name="Hubbard S.S."/>
            <person name="Banfield J.F."/>
        </authorList>
    </citation>
    <scope>NUCLEOTIDE SEQUENCE [LARGE SCALE GENOMIC DNA]</scope>
</reference>
<dbReference type="Gene3D" id="3.30.1360.70">
    <property type="entry name" value="Arginyl tRNA synthetase N-terminal domain"/>
    <property type="match status" value="1"/>
</dbReference>
<dbReference type="Pfam" id="PF00750">
    <property type="entry name" value="tRNA-synt_1d"/>
    <property type="match status" value="1"/>
</dbReference>
<dbReference type="Pfam" id="PF03485">
    <property type="entry name" value="Arg_tRNA_synt_N"/>
    <property type="match status" value="1"/>
</dbReference>
<dbReference type="NCBIfam" id="TIGR00456">
    <property type="entry name" value="argS"/>
    <property type="match status" value="1"/>
</dbReference>
<evidence type="ECO:0000256" key="11">
    <source>
        <dbReference type="HAMAP-Rule" id="MF_00123"/>
    </source>
</evidence>
<comment type="catalytic activity">
    <reaction evidence="10 11">
        <text>tRNA(Arg) + L-arginine + ATP = L-arginyl-tRNA(Arg) + AMP + diphosphate</text>
        <dbReference type="Rhea" id="RHEA:20301"/>
        <dbReference type="Rhea" id="RHEA-COMP:9658"/>
        <dbReference type="Rhea" id="RHEA-COMP:9673"/>
        <dbReference type="ChEBI" id="CHEBI:30616"/>
        <dbReference type="ChEBI" id="CHEBI:32682"/>
        <dbReference type="ChEBI" id="CHEBI:33019"/>
        <dbReference type="ChEBI" id="CHEBI:78442"/>
        <dbReference type="ChEBI" id="CHEBI:78513"/>
        <dbReference type="ChEBI" id="CHEBI:456215"/>
        <dbReference type="EC" id="6.1.1.19"/>
    </reaction>
</comment>
<evidence type="ECO:0000256" key="6">
    <source>
        <dbReference type="ARBA" id="ARBA00022741"/>
    </source>
</evidence>
<dbReference type="InterPro" id="IPR001278">
    <property type="entry name" value="Arg-tRNA-ligase"/>
</dbReference>
<evidence type="ECO:0000256" key="1">
    <source>
        <dbReference type="ARBA" id="ARBA00004496"/>
    </source>
</evidence>
<dbReference type="PRINTS" id="PR01038">
    <property type="entry name" value="TRNASYNTHARG"/>
</dbReference>
<dbReference type="AlphaFoldDB" id="A0A1F8GHV7"/>
<dbReference type="InterPro" id="IPR008909">
    <property type="entry name" value="DALR_anticod-bd"/>
</dbReference>
<dbReference type="InterPro" id="IPR014729">
    <property type="entry name" value="Rossmann-like_a/b/a_fold"/>
</dbReference>
<dbReference type="InterPro" id="IPR001412">
    <property type="entry name" value="aa-tRNA-synth_I_CS"/>
</dbReference>
<evidence type="ECO:0000256" key="10">
    <source>
        <dbReference type="ARBA" id="ARBA00049339"/>
    </source>
</evidence>
<keyword evidence="4 11" id="KW-0963">Cytoplasm</keyword>
<dbReference type="SMART" id="SM01016">
    <property type="entry name" value="Arg_tRNA_synt_N"/>
    <property type="match status" value="1"/>
</dbReference>
<evidence type="ECO:0000256" key="5">
    <source>
        <dbReference type="ARBA" id="ARBA00022598"/>
    </source>
</evidence>
<dbReference type="PROSITE" id="PS00178">
    <property type="entry name" value="AA_TRNA_LIGASE_I"/>
    <property type="match status" value="1"/>
</dbReference>
<dbReference type="GO" id="GO:0005737">
    <property type="term" value="C:cytoplasm"/>
    <property type="evidence" value="ECO:0007669"/>
    <property type="project" value="UniProtKB-SubCell"/>
</dbReference>
<dbReference type="CDD" id="cd00671">
    <property type="entry name" value="ArgRS_core"/>
    <property type="match status" value="1"/>
</dbReference>